<dbReference type="PROSITE" id="PS50887">
    <property type="entry name" value="GGDEF"/>
    <property type="match status" value="1"/>
</dbReference>
<dbReference type="GO" id="GO:0052621">
    <property type="term" value="F:diguanylate cyclase activity"/>
    <property type="evidence" value="ECO:0007669"/>
    <property type="project" value="UniProtKB-EC"/>
</dbReference>
<dbReference type="Gene3D" id="3.30.70.270">
    <property type="match status" value="1"/>
</dbReference>
<evidence type="ECO:0000256" key="1">
    <source>
        <dbReference type="ARBA" id="ARBA00012528"/>
    </source>
</evidence>
<feature type="compositionally biased region" description="Basic residues" evidence="3">
    <location>
        <begin position="15"/>
        <end position="24"/>
    </location>
</feature>
<protein>
    <recommendedName>
        <fullName evidence="1">diguanylate cyclase</fullName>
        <ecNumber evidence="1">2.7.7.65</ecNumber>
    </recommendedName>
</protein>
<dbReference type="InterPro" id="IPR000160">
    <property type="entry name" value="GGDEF_dom"/>
</dbReference>
<evidence type="ECO:0000313" key="5">
    <source>
        <dbReference type="EMBL" id="SHG16774.1"/>
    </source>
</evidence>
<dbReference type="InterPro" id="IPR043128">
    <property type="entry name" value="Rev_trsase/Diguanyl_cyclase"/>
</dbReference>
<organism evidence="5 6">
    <name type="scientific">Bradyrhizobium erythrophlei</name>
    <dbReference type="NCBI Taxonomy" id="1437360"/>
    <lineage>
        <taxon>Bacteria</taxon>
        <taxon>Pseudomonadati</taxon>
        <taxon>Pseudomonadota</taxon>
        <taxon>Alphaproteobacteria</taxon>
        <taxon>Hyphomicrobiales</taxon>
        <taxon>Nitrobacteraceae</taxon>
        <taxon>Bradyrhizobium</taxon>
    </lineage>
</organism>
<dbReference type="GO" id="GO:1902201">
    <property type="term" value="P:negative regulation of bacterial-type flagellum-dependent cell motility"/>
    <property type="evidence" value="ECO:0007669"/>
    <property type="project" value="TreeGrafter"/>
</dbReference>
<dbReference type="NCBIfam" id="TIGR00254">
    <property type="entry name" value="GGDEF"/>
    <property type="match status" value="1"/>
</dbReference>
<dbReference type="InterPro" id="IPR029787">
    <property type="entry name" value="Nucleotide_cyclase"/>
</dbReference>
<dbReference type="PANTHER" id="PTHR45138:SF9">
    <property type="entry name" value="DIGUANYLATE CYCLASE DGCM-RELATED"/>
    <property type="match status" value="1"/>
</dbReference>
<comment type="catalytic activity">
    <reaction evidence="2">
        <text>2 GTP = 3',3'-c-di-GMP + 2 diphosphate</text>
        <dbReference type="Rhea" id="RHEA:24898"/>
        <dbReference type="ChEBI" id="CHEBI:33019"/>
        <dbReference type="ChEBI" id="CHEBI:37565"/>
        <dbReference type="ChEBI" id="CHEBI:58805"/>
        <dbReference type="EC" id="2.7.7.65"/>
    </reaction>
</comment>
<dbReference type="SUPFAM" id="SSF55073">
    <property type="entry name" value="Nucleotide cyclase"/>
    <property type="match status" value="1"/>
</dbReference>
<name>A0A1M5HLD4_9BRAD</name>
<evidence type="ECO:0000256" key="2">
    <source>
        <dbReference type="ARBA" id="ARBA00034247"/>
    </source>
</evidence>
<feature type="compositionally biased region" description="Low complexity" evidence="3">
    <location>
        <begin position="1"/>
        <end position="14"/>
    </location>
</feature>
<dbReference type="PANTHER" id="PTHR45138">
    <property type="entry name" value="REGULATORY COMPONENTS OF SENSORY TRANSDUCTION SYSTEM"/>
    <property type="match status" value="1"/>
</dbReference>
<feature type="domain" description="GGDEF" evidence="4">
    <location>
        <begin position="111"/>
        <end position="242"/>
    </location>
</feature>
<accession>A0A1M5HLD4</accession>
<feature type="region of interest" description="Disordered" evidence="3">
    <location>
        <begin position="1"/>
        <end position="58"/>
    </location>
</feature>
<dbReference type="OrthoDB" id="9812260at2"/>
<dbReference type="AlphaFoldDB" id="A0A1M5HLD4"/>
<reference evidence="5 6" key="1">
    <citation type="submission" date="2016-11" db="EMBL/GenBank/DDBJ databases">
        <authorList>
            <person name="Jaros S."/>
            <person name="Januszkiewicz K."/>
            <person name="Wedrychowicz H."/>
        </authorList>
    </citation>
    <scope>NUCLEOTIDE SEQUENCE [LARGE SCALE GENOMIC DNA]</scope>
    <source>
        <strain evidence="5 6">GAS242</strain>
    </source>
</reference>
<dbReference type="EC" id="2.7.7.65" evidence="1"/>
<gene>
    <name evidence="5" type="ORF">SAMN05444169_0898</name>
</gene>
<proteinExistence type="predicted"/>
<dbReference type="Pfam" id="PF00990">
    <property type="entry name" value="GGDEF"/>
    <property type="match status" value="1"/>
</dbReference>
<evidence type="ECO:0000259" key="4">
    <source>
        <dbReference type="PROSITE" id="PS50887"/>
    </source>
</evidence>
<dbReference type="GO" id="GO:0005886">
    <property type="term" value="C:plasma membrane"/>
    <property type="evidence" value="ECO:0007669"/>
    <property type="project" value="TreeGrafter"/>
</dbReference>
<evidence type="ECO:0000256" key="3">
    <source>
        <dbReference type="SAM" id="MobiDB-lite"/>
    </source>
</evidence>
<dbReference type="GO" id="GO:0043709">
    <property type="term" value="P:cell adhesion involved in single-species biofilm formation"/>
    <property type="evidence" value="ECO:0007669"/>
    <property type="project" value="TreeGrafter"/>
</dbReference>
<dbReference type="InterPro" id="IPR050469">
    <property type="entry name" value="Diguanylate_Cyclase"/>
</dbReference>
<dbReference type="Proteomes" id="UP000190675">
    <property type="component" value="Chromosome I"/>
</dbReference>
<sequence>MPRNQKTGAAAPKTSKPKAAKRRKNGVDKRKVVPRLARPAKQPKPVPRLPVGPKDARPAIRRLRTELARARKRIEELEASADTDFLLDIPNRRGFEREFHRAISYIKRYHASGALVVLDVDGLKPINDAFGHAAGDQVLKAVAATLLRLVRSSDVVGRLGGDEFAVLLWNLSETDAKAKAASLEQAIDRLTFTFRGRDVTAGASAGVAILGPHAEAGRALEEADSAMYVRKAQRRHEITPQH</sequence>
<dbReference type="CDD" id="cd01949">
    <property type="entry name" value="GGDEF"/>
    <property type="match status" value="1"/>
</dbReference>
<evidence type="ECO:0000313" key="6">
    <source>
        <dbReference type="Proteomes" id="UP000190675"/>
    </source>
</evidence>
<dbReference type="RefSeq" id="WP_079564907.1">
    <property type="nucleotide sequence ID" value="NZ_LT670818.1"/>
</dbReference>
<dbReference type="SMART" id="SM00267">
    <property type="entry name" value="GGDEF"/>
    <property type="match status" value="1"/>
</dbReference>
<dbReference type="EMBL" id="LT670818">
    <property type="protein sequence ID" value="SHG16774.1"/>
    <property type="molecule type" value="Genomic_DNA"/>
</dbReference>